<dbReference type="PANTHER" id="PTHR13710">
    <property type="entry name" value="DNA HELICASE RECQ FAMILY MEMBER"/>
    <property type="match status" value="1"/>
</dbReference>
<dbReference type="Gene3D" id="1.10.10.1390">
    <property type="entry name" value="ATP-dependent DNA helicase RecQ"/>
    <property type="match status" value="1"/>
</dbReference>
<keyword evidence="11" id="KW-0238">DNA-binding</keyword>
<feature type="domain" description="Helicase C-terminal" evidence="19">
    <location>
        <begin position="220"/>
        <end position="373"/>
    </location>
</feature>
<sequence>MTNSALPTQQDLHKLLKTHFGYDGFRPNQQEIIESICNGQDALVIMPTGGGKSMCFQLPALALDGVALVISPLIALMKDQVDALRANGIKAAYYNSTQPPEETQKVLADLQHNALDLIYVAPESLQLLDPVLSTIKISLIAIDEAHCISSWGHDFRPAYTQLGYLKRRYPETPLVALTATADRSTQDDIAQQLSIPQAKKYISSFDRPNLYLDVRPGQKRNEQILDFLEDHPFESGIIYCLSRKSTENLAAKLKSNGHNAAAYHAGMSAEQRSKVQEDFINDTTPIICATIAFGMGIDKSNVRWVIHYNMPKNLEGYYQEIGRAGRDGLPSHTVLFYSYADTMQLRQFIDGAKNADYQMAKLDRMQQYAEALSCRRKVLINYFGEFLSQDCGNCDICKNAPAYFDGTVLTQKVLSGVARMQQKEAMGTVIDVLRGSQNAQVYDKGYQNIKTYGAAKDVSWRDLQQYVIQMINQGLLEIRFRESGRLLLTPLSKEVLYDGKKIQLAKPSKAKAEPITKERKPKKPKGSLFEKLRELRAELAREANVAAYIVFSDASLKDMEDQEPVTQKQFLDIQGVGQAKMEKYGADFLKLIKEHLKKSKPKSGSKTYLETKNLIQQGLSLEEIAETRKLTIGSVYNHLIKLHEEGMEIDFYQFIQPVEVKQVHDAILKVADPDKLKSFYEYFKEEMPYWKIRLALFLKGR</sequence>
<gene>
    <name evidence="20" type="ORF">NV36_07560</name>
</gene>
<evidence type="ECO:0000256" key="2">
    <source>
        <dbReference type="ARBA" id="ARBA00001947"/>
    </source>
</evidence>
<comment type="catalytic activity">
    <reaction evidence="15">
        <text>Couples ATP hydrolysis with the unwinding of duplex DNA by translocating in the 3'-5' direction.</text>
        <dbReference type="EC" id="5.6.2.4"/>
    </reaction>
</comment>
<dbReference type="InterPro" id="IPR044876">
    <property type="entry name" value="HRDC_dom_sf"/>
</dbReference>
<keyword evidence="12" id="KW-0233">DNA recombination</keyword>
<dbReference type="NCBIfam" id="TIGR00614">
    <property type="entry name" value="recQ_fam"/>
    <property type="match status" value="1"/>
</dbReference>
<dbReference type="SMART" id="SM00490">
    <property type="entry name" value="HELICc"/>
    <property type="match status" value="1"/>
</dbReference>
<dbReference type="AlphaFoldDB" id="A0A0A2H245"/>
<dbReference type="GO" id="GO:0009378">
    <property type="term" value="F:four-way junction helicase activity"/>
    <property type="evidence" value="ECO:0007669"/>
    <property type="project" value="TreeGrafter"/>
</dbReference>
<evidence type="ECO:0000259" key="19">
    <source>
        <dbReference type="PROSITE" id="PS51194"/>
    </source>
</evidence>
<evidence type="ECO:0000256" key="12">
    <source>
        <dbReference type="ARBA" id="ARBA00023172"/>
    </source>
</evidence>
<dbReference type="GO" id="GO:0006310">
    <property type="term" value="P:DNA recombination"/>
    <property type="evidence" value="ECO:0007669"/>
    <property type="project" value="UniProtKB-UniRule"/>
</dbReference>
<dbReference type="SMART" id="SM00956">
    <property type="entry name" value="RQC"/>
    <property type="match status" value="1"/>
</dbReference>
<dbReference type="SUPFAM" id="SSF47819">
    <property type="entry name" value="HRDC-like"/>
    <property type="match status" value="1"/>
</dbReference>
<comment type="cofactor">
    <cofactor evidence="1">
        <name>Mg(2+)</name>
        <dbReference type="ChEBI" id="CHEBI:18420"/>
    </cofactor>
</comment>
<keyword evidence="9" id="KW-0862">Zinc</keyword>
<comment type="caution">
    <text evidence="20">The sequence shown here is derived from an EMBL/GenBank/DDBJ whole genome shotgun (WGS) entry which is preliminary data.</text>
</comment>
<keyword evidence="13" id="KW-0234">DNA repair</keyword>
<dbReference type="InterPro" id="IPR029491">
    <property type="entry name" value="Helicase_HTH"/>
</dbReference>
<organism evidence="20 21">
    <name type="scientific">Dokdonia donghaensis DSW-1</name>
    <dbReference type="NCBI Taxonomy" id="1300343"/>
    <lineage>
        <taxon>Bacteria</taxon>
        <taxon>Pseudomonadati</taxon>
        <taxon>Bacteroidota</taxon>
        <taxon>Flavobacteriia</taxon>
        <taxon>Flavobacteriales</taxon>
        <taxon>Flavobacteriaceae</taxon>
        <taxon>Dokdonia</taxon>
    </lineage>
</organism>
<evidence type="ECO:0000256" key="7">
    <source>
        <dbReference type="ARBA" id="ARBA00022801"/>
    </source>
</evidence>
<dbReference type="Gene3D" id="1.10.150.80">
    <property type="entry name" value="HRDC domain"/>
    <property type="match status" value="1"/>
</dbReference>
<keyword evidence="5" id="KW-0547">Nucleotide-binding</keyword>
<dbReference type="GO" id="GO:0043138">
    <property type="term" value="F:3'-5' DNA helicase activity"/>
    <property type="evidence" value="ECO:0007669"/>
    <property type="project" value="UniProtKB-EC"/>
</dbReference>
<keyword evidence="8 20" id="KW-0347">Helicase</keyword>
<evidence type="ECO:0000256" key="13">
    <source>
        <dbReference type="ARBA" id="ARBA00023204"/>
    </source>
</evidence>
<reference evidence="20 21" key="1">
    <citation type="submission" date="2014-10" db="EMBL/GenBank/DDBJ databases">
        <title>Draft genome sequence of the proteorhodopsin-containing marine bacterium Dokdonia donghaensis.</title>
        <authorList>
            <person name="Gomez-Consarnau L."/>
            <person name="Gonzalez J.M."/>
            <person name="Riedel T."/>
            <person name="Jaenicke S."/>
            <person name="Wagner-Doebler I."/>
            <person name="Fuhrman J.A."/>
        </authorList>
    </citation>
    <scope>NUCLEOTIDE SEQUENCE [LARGE SCALE GENOMIC DNA]</scope>
    <source>
        <strain evidence="20 21">DSW-1</strain>
    </source>
</reference>
<evidence type="ECO:0000259" key="18">
    <source>
        <dbReference type="PROSITE" id="PS51192"/>
    </source>
</evidence>
<evidence type="ECO:0000259" key="17">
    <source>
        <dbReference type="PROSITE" id="PS50967"/>
    </source>
</evidence>
<evidence type="ECO:0000256" key="9">
    <source>
        <dbReference type="ARBA" id="ARBA00022833"/>
    </source>
</evidence>
<name>A0A0A2H245_9FLAO</name>
<dbReference type="InterPro" id="IPR002121">
    <property type="entry name" value="HRDC_dom"/>
</dbReference>
<dbReference type="InterPro" id="IPR036388">
    <property type="entry name" value="WH-like_DNA-bd_sf"/>
</dbReference>
<dbReference type="CDD" id="cd18794">
    <property type="entry name" value="SF2_C_RecQ"/>
    <property type="match status" value="1"/>
</dbReference>
<dbReference type="InterPro" id="IPR001650">
    <property type="entry name" value="Helicase_C-like"/>
</dbReference>
<dbReference type="EC" id="5.6.2.4" evidence="16"/>
<evidence type="ECO:0000256" key="6">
    <source>
        <dbReference type="ARBA" id="ARBA00022763"/>
    </source>
</evidence>
<keyword evidence="6" id="KW-0227">DNA damage</keyword>
<dbReference type="InterPro" id="IPR032284">
    <property type="entry name" value="RecQ_Zn-bd"/>
</dbReference>
<dbReference type="Pfam" id="PF00570">
    <property type="entry name" value="HRDC"/>
    <property type="match status" value="1"/>
</dbReference>
<dbReference type="OrthoDB" id="9763310at2"/>
<dbReference type="KEGG" id="ddo:I597_0381"/>
<evidence type="ECO:0000256" key="11">
    <source>
        <dbReference type="ARBA" id="ARBA00023125"/>
    </source>
</evidence>
<dbReference type="GO" id="GO:0005737">
    <property type="term" value="C:cytoplasm"/>
    <property type="evidence" value="ECO:0007669"/>
    <property type="project" value="TreeGrafter"/>
</dbReference>
<dbReference type="PROSITE" id="PS51194">
    <property type="entry name" value="HELICASE_CTER"/>
    <property type="match status" value="1"/>
</dbReference>
<dbReference type="InterPro" id="IPR011545">
    <property type="entry name" value="DEAD/DEAH_box_helicase_dom"/>
</dbReference>
<evidence type="ECO:0000313" key="20">
    <source>
        <dbReference type="EMBL" id="KGO06715.1"/>
    </source>
</evidence>
<comment type="cofactor">
    <cofactor evidence="2">
        <name>Zn(2+)</name>
        <dbReference type="ChEBI" id="CHEBI:29105"/>
    </cofactor>
</comment>
<dbReference type="FunFam" id="3.40.50.300:FF:000156">
    <property type="entry name" value="ATP-dependent DNA helicase recQ"/>
    <property type="match status" value="1"/>
</dbReference>
<evidence type="ECO:0000256" key="4">
    <source>
        <dbReference type="ARBA" id="ARBA00022723"/>
    </source>
</evidence>
<dbReference type="Pfam" id="PF00270">
    <property type="entry name" value="DEAD"/>
    <property type="match status" value="1"/>
</dbReference>
<dbReference type="GO" id="GO:0005524">
    <property type="term" value="F:ATP binding"/>
    <property type="evidence" value="ECO:0007669"/>
    <property type="project" value="UniProtKB-KW"/>
</dbReference>
<dbReference type="SUPFAM" id="SSF52540">
    <property type="entry name" value="P-loop containing nucleoside triphosphate hydrolases"/>
    <property type="match status" value="1"/>
</dbReference>
<dbReference type="PROSITE" id="PS50967">
    <property type="entry name" value="HRDC"/>
    <property type="match status" value="1"/>
</dbReference>
<evidence type="ECO:0000256" key="14">
    <source>
        <dbReference type="ARBA" id="ARBA00023235"/>
    </source>
</evidence>
<dbReference type="GO" id="GO:0006281">
    <property type="term" value="P:DNA repair"/>
    <property type="evidence" value="ECO:0007669"/>
    <property type="project" value="UniProtKB-KW"/>
</dbReference>
<dbReference type="InterPro" id="IPR004589">
    <property type="entry name" value="DNA_helicase_ATP-dep_RecQ"/>
</dbReference>
<evidence type="ECO:0000256" key="15">
    <source>
        <dbReference type="ARBA" id="ARBA00034617"/>
    </source>
</evidence>
<keyword evidence="4" id="KW-0479">Metal-binding</keyword>
<dbReference type="SMART" id="SM00487">
    <property type="entry name" value="DEXDc"/>
    <property type="match status" value="1"/>
</dbReference>
<dbReference type="InterPro" id="IPR027417">
    <property type="entry name" value="P-loop_NTPase"/>
</dbReference>
<dbReference type="Pfam" id="PF00271">
    <property type="entry name" value="Helicase_C"/>
    <property type="match status" value="1"/>
</dbReference>
<dbReference type="SUPFAM" id="SSF46785">
    <property type="entry name" value="Winged helix' DNA-binding domain"/>
    <property type="match status" value="1"/>
</dbReference>
<dbReference type="RefSeq" id="WP_035325877.1">
    <property type="nucleotide sequence ID" value="NZ_CP015125.1"/>
</dbReference>
<dbReference type="GO" id="GO:0046872">
    <property type="term" value="F:metal ion binding"/>
    <property type="evidence" value="ECO:0007669"/>
    <property type="project" value="UniProtKB-KW"/>
</dbReference>
<dbReference type="NCBIfam" id="TIGR01389">
    <property type="entry name" value="recQ"/>
    <property type="match status" value="1"/>
</dbReference>
<keyword evidence="14" id="KW-0413">Isomerase</keyword>
<keyword evidence="7" id="KW-0378">Hydrolase</keyword>
<keyword evidence="10" id="KW-0067">ATP-binding</keyword>
<dbReference type="InterPro" id="IPR006293">
    <property type="entry name" value="DNA_helicase_ATP-dep_RecQ_bac"/>
</dbReference>
<feature type="domain" description="HRDC" evidence="17">
    <location>
        <begin position="522"/>
        <end position="602"/>
    </location>
</feature>
<dbReference type="SMART" id="SM00341">
    <property type="entry name" value="HRDC"/>
    <property type="match status" value="1"/>
</dbReference>
<evidence type="ECO:0000313" key="21">
    <source>
        <dbReference type="Proteomes" id="UP000030140"/>
    </source>
</evidence>
<dbReference type="PANTHER" id="PTHR13710:SF105">
    <property type="entry name" value="ATP-DEPENDENT DNA HELICASE Q1"/>
    <property type="match status" value="1"/>
</dbReference>
<evidence type="ECO:0000256" key="1">
    <source>
        <dbReference type="ARBA" id="ARBA00001946"/>
    </source>
</evidence>
<dbReference type="GO" id="GO:0009432">
    <property type="term" value="P:SOS response"/>
    <property type="evidence" value="ECO:0007669"/>
    <property type="project" value="UniProtKB-UniRule"/>
</dbReference>
<evidence type="ECO:0000256" key="3">
    <source>
        <dbReference type="ARBA" id="ARBA00005446"/>
    </source>
</evidence>
<evidence type="ECO:0000256" key="16">
    <source>
        <dbReference type="NCBIfam" id="TIGR01389"/>
    </source>
</evidence>
<dbReference type="CDD" id="cd17920">
    <property type="entry name" value="DEXHc_RecQ"/>
    <property type="match status" value="1"/>
</dbReference>
<feature type="domain" description="Helicase ATP-binding" evidence="18">
    <location>
        <begin position="33"/>
        <end position="199"/>
    </location>
</feature>
<proteinExistence type="inferred from homology"/>
<dbReference type="GO" id="GO:0016787">
    <property type="term" value="F:hydrolase activity"/>
    <property type="evidence" value="ECO:0007669"/>
    <property type="project" value="UniProtKB-KW"/>
</dbReference>
<dbReference type="PROSITE" id="PS51192">
    <property type="entry name" value="HELICASE_ATP_BIND_1"/>
    <property type="match status" value="1"/>
</dbReference>
<dbReference type="GO" id="GO:0006260">
    <property type="term" value="P:DNA replication"/>
    <property type="evidence" value="ECO:0007669"/>
    <property type="project" value="InterPro"/>
</dbReference>
<dbReference type="GO" id="GO:0043590">
    <property type="term" value="C:bacterial nucleoid"/>
    <property type="evidence" value="ECO:0007669"/>
    <property type="project" value="TreeGrafter"/>
</dbReference>
<dbReference type="Gene3D" id="1.10.10.10">
    <property type="entry name" value="Winged helix-like DNA-binding domain superfamily/Winged helix DNA-binding domain"/>
    <property type="match status" value="1"/>
</dbReference>
<evidence type="ECO:0000256" key="8">
    <source>
        <dbReference type="ARBA" id="ARBA00022806"/>
    </source>
</evidence>
<dbReference type="GO" id="GO:0003677">
    <property type="term" value="F:DNA binding"/>
    <property type="evidence" value="ECO:0007669"/>
    <property type="project" value="UniProtKB-KW"/>
</dbReference>
<evidence type="ECO:0000256" key="10">
    <source>
        <dbReference type="ARBA" id="ARBA00022840"/>
    </source>
</evidence>
<dbReference type="InterPro" id="IPR036390">
    <property type="entry name" value="WH_DNA-bd_sf"/>
</dbReference>
<dbReference type="Pfam" id="PF09382">
    <property type="entry name" value="RQC"/>
    <property type="match status" value="1"/>
</dbReference>
<dbReference type="GO" id="GO:0030894">
    <property type="term" value="C:replisome"/>
    <property type="evidence" value="ECO:0007669"/>
    <property type="project" value="TreeGrafter"/>
</dbReference>
<dbReference type="PATRIC" id="fig|1300343.5.peg.384"/>
<dbReference type="EMBL" id="JSAQ01000001">
    <property type="protein sequence ID" value="KGO06715.1"/>
    <property type="molecule type" value="Genomic_DNA"/>
</dbReference>
<dbReference type="InterPro" id="IPR014001">
    <property type="entry name" value="Helicase_ATP-bd"/>
</dbReference>
<dbReference type="InterPro" id="IPR018982">
    <property type="entry name" value="RQC_domain"/>
</dbReference>
<comment type="similarity">
    <text evidence="3">Belongs to the helicase family. RecQ subfamily.</text>
</comment>
<dbReference type="Pfam" id="PF14493">
    <property type="entry name" value="HTH_40"/>
    <property type="match status" value="1"/>
</dbReference>
<dbReference type="InterPro" id="IPR010997">
    <property type="entry name" value="HRDC-like_sf"/>
</dbReference>
<accession>A0A0A2H245</accession>
<dbReference type="Proteomes" id="UP000030140">
    <property type="component" value="Unassembled WGS sequence"/>
</dbReference>
<protein>
    <recommendedName>
        <fullName evidence="16">DNA helicase RecQ</fullName>
        <ecNumber evidence="16">5.6.2.4</ecNumber>
    </recommendedName>
</protein>
<keyword evidence="21" id="KW-1185">Reference proteome</keyword>
<dbReference type="FunFam" id="3.40.50.300:FF:000296">
    <property type="entry name" value="ATP-dependent DNA helicase RecQ"/>
    <property type="match status" value="1"/>
</dbReference>
<dbReference type="Gene3D" id="3.40.50.300">
    <property type="entry name" value="P-loop containing nucleotide triphosphate hydrolases"/>
    <property type="match status" value="2"/>
</dbReference>
<evidence type="ECO:0000256" key="5">
    <source>
        <dbReference type="ARBA" id="ARBA00022741"/>
    </source>
</evidence>
<dbReference type="Pfam" id="PF16124">
    <property type="entry name" value="RecQ_Zn_bind"/>
    <property type="match status" value="1"/>
</dbReference>